<evidence type="ECO:0008006" key="3">
    <source>
        <dbReference type="Google" id="ProtNLM"/>
    </source>
</evidence>
<keyword evidence="2" id="KW-1185">Reference proteome</keyword>
<dbReference type="OrthoDB" id="5903604at2"/>
<comment type="caution">
    <text evidence="1">The sequence shown here is derived from an EMBL/GenBank/DDBJ whole genome shotgun (WGS) entry which is preliminary data.</text>
</comment>
<dbReference type="STRING" id="1121895.GCA_000378485_03678"/>
<protein>
    <recommendedName>
        <fullName evidence="3">Bacteriophage abortive infection AbiH</fullName>
    </recommendedName>
</protein>
<dbReference type="Pfam" id="PF14253">
    <property type="entry name" value="AbiH"/>
    <property type="match status" value="1"/>
</dbReference>
<proteinExistence type="predicted"/>
<dbReference type="EMBL" id="JRLX01000016">
    <property type="protein sequence ID" value="KGO85781.1"/>
    <property type="molecule type" value="Genomic_DNA"/>
</dbReference>
<dbReference type="AlphaFoldDB" id="A0A0A2M2F5"/>
<accession>A0A0A2M2F5</accession>
<sequence length="413" mass="48503">MNRIILIGNGFDLAHGMPTSYQSFMNYLWEKIVRKVQQERAESLFENDEIIVRVVPSAWLPGCNYQCLRQSVIKIRDLVFKNKFLQIITDKTTIHNWVDIENEYYYLLKKAYKESNSEIGISQLNEEFNKIKNYLGEYLVLIENNFNIEFDDINLKHRIGSAIYSNFKLKDFAEESINTKVAVEYAKIAKDIIGLNDDNIDMQDLDTEKQNLISYLGIDHKNKKLRKLLLSEASVEYFDLLPDDILFLNFNYTSTENLYKNANDFNVIRDVPSSSIHIHGSLREEDRNPIIFGFGDEIDEDYKAIENLNDNEFLDNIKSIKYLETDNYKKLLEYLNSGSYQIFLFGHSCGISDRTLLNTLFEHKNCVSIKPFYHVRNESDNYSDIVRNISRNFNNKVIMRDKVVNKEYCQPLF</sequence>
<gene>
    <name evidence="1" type="ORF">Q765_14230</name>
</gene>
<dbReference type="InterPro" id="IPR025935">
    <property type="entry name" value="AbiH"/>
</dbReference>
<reference evidence="1 2" key="1">
    <citation type="submission" date="2013-09" db="EMBL/GenBank/DDBJ databases">
        <authorList>
            <person name="Zeng Z."/>
            <person name="Chen C."/>
        </authorList>
    </citation>
    <scope>NUCLEOTIDE SEQUENCE [LARGE SCALE GENOMIC DNA]</scope>
    <source>
        <strain evidence="1 2">WB 3.3-2</strain>
    </source>
</reference>
<organism evidence="1 2">
    <name type="scientific">Flavobacterium rivuli WB 3.3-2 = DSM 21788</name>
    <dbReference type="NCBI Taxonomy" id="1121895"/>
    <lineage>
        <taxon>Bacteria</taxon>
        <taxon>Pseudomonadati</taxon>
        <taxon>Bacteroidota</taxon>
        <taxon>Flavobacteriia</taxon>
        <taxon>Flavobacteriales</taxon>
        <taxon>Flavobacteriaceae</taxon>
        <taxon>Flavobacterium</taxon>
    </lineage>
</organism>
<dbReference type="Proteomes" id="UP000030152">
    <property type="component" value="Unassembled WGS sequence"/>
</dbReference>
<dbReference type="RefSeq" id="WP_020214853.1">
    <property type="nucleotide sequence ID" value="NZ_JRLX01000016.1"/>
</dbReference>
<evidence type="ECO:0000313" key="1">
    <source>
        <dbReference type="EMBL" id="KGO85781.1"/>
    </source>
</evidence>
<evidence type="ECO:0000313" key="2">
    <source>
        <dbReference type="Proteomes" id="UP000030152"/>
    </source>
</evidence>
<dbReference type="eggNOG" id="ENOG503274K">
    <property type="taxonomic scope" value="Bacteria"/>
</dbReference>
<name>A0A0A2M2F5_9FLAO</name>